<dbReference type="Proteomes" id="UP000008550">
    <property type="component" value="Chromosome"/>
</dbReference>
<gene>
    <name evidence="4" type="ORF">HM1_0339</name>
</gene>
<dbReference type="CAZy" id="GT4">
    <property type="family name" value="Glycosyltransferase Family 4"/>
</dbReference>
<keyword evidence="1" id="KW-0808">Transferase</keyword>
<keyword evidence="5" id="KW-1185">Reference proteome</keyword>
<evidence type="ECO:0000313" key="5">
    <source>
        <dbReference type="Proteomes" id="UP000008550"/>
    </source>
</evidence>
<dbReference type="Pfam" id="PF00534">
    <property type="entry name" value="Glycos_transf_1"/>
    <property type="match status" value="1"/>
</dbReference>
<feature type="domain" description="Glycosyltransferase subfamily 4-like N-terminal" evidence="3">
    <location>
        <begin position="43"/>
        <end position="196"/>
    </location>
</feature>
<dbReference type="GO" id="GO:0009103">
    <property type="term" value="P:lipopolysaccharide biosynthetic process"/>
    <property type="evidence" value="ECO:0007669"/>
    <property type="project" value="TreeGrafter"/>
</dbReference>
<evidence type="ECO:0000259" key="2">
    <source>
        <dbReference type="Pfam" id="PF00534"/>
    </source>
</evidence>
<dbReference type="PANTHER" id="PTHR46401:SF2">
    <property type="entry name" value="GLYCOSYLTRANSFERASE WBBK-RELATED"/>
    <property type="match status" value="1"/>
</dbReference>
<name>B0TEX5_HELMI</name>
<dbReference type="KEGG" id="hmo:HM1_0339"/>
<evidence type="ECO:0000313" key="4">
    <source>
        <dbReference type="EMBL" id="ABZ82958.1"/>
    </source>
</evidence>
<dbReference type="Gene3D" id="3.40.50.2000">
    <property type="entry name" value="Glycogen Phosphorylase B"/>
    <property type="match status" value="2"/>
</dbReference>
<dbReference type="PANTHER" id="PTHR46401">
    <property type="entry name" value="GLYCOSYLTRANSFERASE WBBK-RELATED"/>
    <property type="match status" value="1"/>
</dbReference>
<feature type="domain" description="Glycosyl transferase family 1" evidence="2">
    <location>
        <begin position="222"/>
        <end position="376"/>
    </location>
</feature>
<dbReference type="EMBL" id="CP000930">
    <property type="protein sequence ID" value="ABZ82958.1"/>
    <property type="molecule type" value="Genomic_DNA"/>
</dbReference>
<dbReference type="InterPro" id="IPR001296">
    <property type="entry name" value="Glyco_trans_1"/>
</dbReference>
<dbReference type="GO" id="GO:0016757">
    <property type="term" value="F:glycosyltransferase activity"/>
    <property type="evidence" value="ECO:0007669"/>
    <property type="project" value="InterPro"/>
</dbReference>
<dbReference type="STRING" id="498761.HM1_0339"/>
<dbReference type="AlphaFoldDB" id="B0TEX5"/>
<accession>B0TEX5</accession>
<dbReference type="SUPFAM" id="SSF53756">
    <property type="entry name" value="UDP-Glycosyltransferase/glycogen phosphorylase"/>
    <property type="match status" value="1"/>
</dbReference>
<organism evidence="4 5">
    <name type="scientific">Heliobacterium modesticaldum (strain ATCC 51547 / Ice1)</name>
    <dbReference type="NCBI Taxonomy" id="498761"/>
    <lineage>
        <taxon>Bacteria</taxon>
        <taxon>Bacillati</taxon>
        <taxon>Bacillota</taxon>
        <taxon>Clostridia</taxon>
        <taxon>Eubacteriales</taxon>
        <taxon>Heliobacteriaceae</taxon>
        <taxon>Heliomicrobium</taxon>
    </lineage>
</organism>
<proteinExistence type="predicted"/>
<evidence type="ECO:0000259" key="3">
    <source>
        <dbReference type="Pfam" id="PF13439"/>
    </source>
</evidence>
<evidence type="ECO:0000256" key="1">
    <source>
        <dbReference type="ARBA" id="ARBA00022679"/>
    </source>
</evidence>
<dbReference type="OrthoDB" id="9797829at2"/>
<reference evidence="4 5" key="1">
    <citation type="journal article" date="2008" name="J. Bacteriol.">
        <title>The genome of Heliobacterium modesticaldum, a phototrophic representative of the Firmicutes containing the simplest photosynthetic apparatus.</title>
        <authorList>
            <person name="Sattley W.M."/>
            <person name="Madigan M.T."/>
            <person name="Swingley W.D."/>
            <person name="Cheung P.C."/>
            <person name="Clocksin K.M."/>
            <person name="Conrad A.L."/>
            <person name="Dejesa L.C."/>
            <person name="Honchak B.M."/>
            <person name="Jung D.O."/>
            <person name="Karbach L.E."/>
            <person name="Kurdoglu A."/>
            <person name="Lahiri S."/>
            <person name="Mastrian S.D."/>
            <person name="Page L.E."/>
            <person name="Taylor H.L."/>
            <person name="Wang Z.T."/>
            <person name="Raymond J."/>
            <person name="Chen M."/>
            <person name="Blankenship R.E."/>
            <person name="Touchman J.W."/>
        </authorList>
    </citation>
    <scope>NUCLEOTIDE SEQUENCE [LARGE SCALE GENOMIC DNA]</scope>
    <source>
        <strain evidence="5">ATCC 51547 / Ice1</strain>
    </source>
</reference>
<protein>
    <submittedName>
        <fullName evidence="4">Glycosyltransferase, group 1 family protein, putative</fullName>
    </submittedName>
</protein>
<sequence>MGAYHEQGMPFADNGAVAEAQAGRWSVRIGIDARAAIWYRGTGIGTYTYQLCRHLYDLYDAAAPERLRLFWPGEEYRQLHITQEEVFRLVEQNRERFWEEVHIPQAIQREKIDLYHVPQNGIGLPASKACKLVVTIHDLIPYICPETVGRGYLRIFLEEMPRILERVDHIIAPSRCTACDLMQIAGVPEEKITVIYEAAEPIYRPLDKARARAFMQEKYGVSRPYVLYVGGFSPRKNLRLLIHAFHQVRRQLPEDYCLVLPGKQSKEFNDIEIMVTSRGLQEHVHFIGFVGVDDLPWIYNGASVFVYPSLYEGFGLPPVEAMACGTPTLVANVASLPEVAGDGALLFSPVRAGQLEELLFALLTDPALAAELGERGLRRAACFSWRQAALSTGEVFARLV</sequence>
<dbReference type="HOGENOM" id="CLU_009583_27_5_9"/>
<dbReference type="Pfam" id="PF13439">
    <property type="entry name" value="Glyco_transf_4"/>
    <property type="match status" value="1"/>
</dbReference>
<dbReference type="FunFam" id="3.40.50.2000:FF:000119">
    <property type="entry name" value="Glycosyl transferase group 1"/>
    <property type="match status" value="1"/>
</dbReference>
<dbReference type="InterPro" id="IPR028098">
    <property type="entry name" value="Glyco_trans_4-like_N"/>
</dbReference>
<dbReference type="eggNOG" id="COG0438">
    <property type="taxonomic scope" value="Bacteria"/>
</dbReference>
<dbReference type="CDD" id="cd03809">
    <property type="entry name" value="GT4_MtfB-like"/>
    <property type="match status" value="1"/>
</dbReference>